<keyword evidence="5" id="KW-0678">Repressor</keyword>
<dbReference type="Pfam" id="PF08279">
    <property type="entry name" value="HTH_11"/>
    <property type="match status" value="1"/>
</dbReference>
<evidence type="ECO:0000256" key="3">
    <source>
        <dbReference type="ARBA" id="ARBA00022840"/>
    </source>
</evidence>
<evidence type="ECO:0000256" key="2">
    <source>
        <dbReference type="ARBA" id="ARBA00022741"/>
    </source>
</evidence>
<evidence type="ECO:0000259" key="6">
    <source>
        <dbReference type="PROSITE" id="PS51733"/>
    </source>
</evidence>
<dbReference type="SUPFAM" id="SSF50037">
    <property type="entry name" value="C-terminal domain of transcriptional repressors"/>
    <property type="match status" value="1"/>
</dbReference>
<feature type="binding site" evidence="5">
    <location>
        <position position="114"/>
    </location>
    <ligand>
        <name>biotin</name>
        <dbReference type="ChEBI" id="CHEBI:57586"/>
    </ligand>
</feature>
<accession>A0A1M5VR26</accession>
<organism evidence="7 8">
    <name type="scientific">Clostridium intestinale DSM 6191</name>
    <dbReference type="NCBI Taxonomy" id="1121320"/>
    <lineage>
        <taxon>Bacteria</taxon>
        <taxon>Bacillati</taxon>
        <taxon>Bacillota</taxon>
        <taxon>Clostridia</taxon>
        <taxon>Eubacteriales</taxon>
        <taxon>Clostridiaceae</taxon>
        <taxon>Clostridium</taxon>
    </lineage>
</organism>
<evidence type="ECO:0000256" key="5">
    <source>
        <dbReference type="HAMAP-Rule" id="MF_00978"/>
    </source>
</evidence>
<dbReference type="RefSeq" id="WP_073016857.1">
    <property type="nucleotide sequence ID" value="NZ_FQXU01000004.1"/>
</dbReference>
<keyword evidence="5" id="KW-0238">DNA-binding</keyword>
<dbReference type="InterPro" id="IPR036388">
    <property type="entry name" value="WH-like_DNA-bd_sf"/>
</dbReference>
<keyword evidence="1 5" id="KW-0436">Ligase</keyword>
<evidence type="ECO:0000256" key="1">
    <source>
        <dbReference type="ARBA" id="ARBA00022598"/>
    </source>
</evidence>
<evidence type="ECO:0000256" key="4">
    <source>
        <dbReference type="ARBA" id="ARBA00023267"/>
    </source>
</evidence>
<dbReference type="Gene3D" id="3.30.930.10">
    <property type="entry name" value="Bira Bifunctional Protein, Domain 2"/>
    <property type="match status" value="1"/>
</dbReference>
<dbReference type="PANTHER" id="PTHR12835:SF5">
    <property type="entry name" value="BIOTIN--PROTEIN LIGASE"/>
    <property type="match status" value="1"/>
</dbReference>
<dbReference type="Gene3D" id="1.10.10.10">
    <property type="entry name" value="Winged helix-like DNA-binding domain superfamily/Winged helix DNA-binding domain"/>
    <property type="match status" value="1"/>
</dbReference>
<dbReference type="InterPro" id="IPR013196">
    <property type="entry name" value="HTH_11"/>
</dbReference>
<dbReference type="InterPro" id="IPR003142">
    <property type="entry name" value="BPL_C"/>
</dbReference>
<dbReference type="InterPro" id="IPR004143">
    <property type="entry name" value="BPL_LPL_catalytic"/>
</dbReference>
<keyword evidence="5" id="KW-0804">Transcription</keyword>
<dbReference type="CDD" id="cd16442">
    <property type="entry name" value="BPL"/>
    <property type="match status" value="1"/>
</dbReference>
<dbReference type="HAMAP" id="MF_00978">
    <property type="entry name" value="Bifunct_BirA"/>
    <property type="match status" value="1"/>
</dbReference>
<dbReference type="InterPro" id="IPR011991">
    <property type="entry name" value="ArsR-like_HTH"/>
</dbReference>
<dbReference type="SUPFAM" id="SSF55681">
    <property type="entry name" value="Class II aaRS and biotin synthetases"/>
    <property type="match status" value="1"/>
</dbReference>
<dbReference type="PANTHER" id="PTHR12835">
    <property type="entry name" value="BIOTIN PROTEIN LIGASE"/>
    <property type="match status" value="1"/>
</dbReference>
<comment type="function">
    <text evidence="5">Acts both as a biotin--[acetyl-CoA-carboxylase] ligase and a repressor.</text>
</comment>
<dbReference type="Pfam" id="PF03099">
    <property type="entry name" value="BPL_LplA_LipB"/>
    <property type="match status" value="1"/>
</dbReference>
<proteinExistence type="inferred from homology"/>
<feature type="binding site" evidence="5">
    <location>
        <begin position="118"/>
        <end position="120"/>
    </location>
    <ligand>
        <name>biotin</name>
        <dbReference type="ChEBI" id="CHEBI:57586"/>
    </ligand>
</feature>
<evidence type="ECO:0000313" key="7">
    <source>
        <dbReference type="EMBL" id="SHH77383.1"/>
    </source>
</evidence>
<dbReference type="GO" id="GO:0009249">
    <property type="term" value="P:protein lipoylation"/>
    <property type="evidence" value="ECO:0007669"/>
    <property type="project" value="UniProtKB-ARBA"/>
</dbReference>
<feature type="DNA-binding region" description="H-T-H motif" evidence="5">
    <location>
        <begin position="20"/>
        <end position="39"/>
    </location>
</feature>
<dbReference type="GO" id="GO:0005524">
    <property type="term" value="F:ATP binding"/>
    <property type="evidence" value="ECO:0007669"/>
    <property type="project" value="UniProtKB-UniRule"/>
</dbReference>
<dbReference type="GO" id="GO:0003677">
    <property type="term" value="F:DNA binding"/>
    <property type="evidence" value="ECO:0007669"/>
    <property type="project" value="UniProtKB-UniRule"/>
</dbReference>
<dbReference type="InterPro" id="IPR004408">
    <property type="entry name" value="Biotin_CoA_COase_ligase"/>
</dbReference>
<dbReference type="GO" id="GO:0006355">
    <property type="term" value="P:regulation of DNA-templated transcription"/>
    <property type="evidence" value="ECO:0007669"/>
    <property type="project" value="UniProtKB-UniRule"/>
</dbReference>
<dbReference type="CDD" id="cd00090">
    <property type="entry name" value="HTH_ARSR"/>
    <property type="match status" value="1"/>
</dbReference>
<gene>
    <name evidence="5" type="primary">birA</name>
    <name evidence="7" type="ORF">SAMN02745941_00738</name>
</gene>
<dbReference type="InterPro" id="IPR030855">
    <property type="entry name" value="Bifunct_BirA"/>
</dbReference>
<dbReference type="PROSITE" id="PS51733">
    <property type="entry name" value="BPL_LPL_CATALYTIC"/>
    <property type="match status" value="1"/>
</dbReference>
<sequence length="324" mass="36561">MLKDEILLTLSSNPKEFTSGEDISDKLGISRAAVWKYIKTLREEGYVIESYSRKGYKLISSPNIFSVEGLKSSLVNNSLIKEILHYNTIDSTNYFCKNSSDTLKDGTLVLAETQTQGRGRFNRPWFSPKGTGIFCSIFLKPKLSPYDISKITSIICASIAKTLIDMNIPISVKWPNDIYLDGKKLGGILTEMKCDMDEINYLIIGFGLNINQSKEDFPEDIDKIALSLKSYFNHDFSREDILVSILNNFEYFYKALLNSSESKEAFQIIKDNSYVLNKEVIILKGKESITGKVVDLGENGELLLDTNGKIEQIYSGEVSLRIKI</sequence>
<dbReference type="Proteomes" id="UP000184241">
    <property type="component" value="Unassembled WGS sequence"/>
</dbReference>
<keyword evidence="5" id="KW-0805">Transcription regulation</keyword>
<dbReference type="SUPFAM" id="SSF46785">
    <property type="entry name" value="Winged helix' DNA-binding domain"/>
    <property type="match status" value="1"/>
</dbReference>
<reference evidence="7 8" key="1">
    <citation type="submission" date="2016-11" db="EMBL/GenBank/DDBJ databases">
        <authorList>
            <person name="Jaros S."/>
            <person name="Januszkiewicz K."/>
            <person name="Wedrychowicz H."/>
        </authorList>
    </citation>
    <scope>NUCLEOTIDE SEQUENCE [LARGE SCALE GENOMIC DNA]</scope>
    <source>
        <strain evidence="7 8">DSM 6191</strain>
    </source>
</reference>
<dbReference type="EMBL" id="FQXU01000004">
    <property type="protein sequence ID" value="SHH77383.1"/>
    <property type="molecule type" value="Genomic_DNA"/>
</dbReference>
<dbReference type="InterPro" id="IPR008988">
    <property type="entry name" value="Transcriptional_repressor_C"/>
</dbReference>
<name>A0A1M5VR26_9CLOT</name>
<keyword evidence="4 5" id="KW-0092">Biotin</keyword>
<feature type="binding site" evidence="5">
    <location>
        <begin position="91"/>
        <end position="93"/>
    </location>
    <ligand>
        <name>biotin</name>
        <dbReference type="ChEBI" id="CHEBI:57586"/>
    </ligand>
</feature>
<dbReference type="AlphaFoldDB" id="A0A1M5VR26"/>
<evidence type="ECO:0000313" key="8">
    <source>
        <dbReference type="Proteomes" id="UP000184241"/>
    </source>
</evidence>
<comment type="catalytic activity">
    <reaction evidence="5">
        <text>biotin + L-lysyl-[protein] + ATP = N(6)-biotinyl-L-lysyl-[protein] + AMP + diphosphate + H(+)</text>
        <dbReference type="Rhea" id="RHEA:11756"/>
        <dbReference type="Rhea" id="RHEA-COMP:9752"/>
        <dbReference type="Rhea" id="RHEA-COMP:10505"/>
        <dbReference type="ChEBI" id="CHEBI:15378"/>
        <dbReference type="ChEBI" id="CHEBI:29969"/>
        <dbReference type="ChEBI" id="CHEBI:30616"/>
        <dbReference type="ChEBI" id="CHEBI:33019"/>
        <dbReference type="ChEBI" id="CHEBI:57586"/>
        <dbReference type="ChEBI" id="CHEBI:83144"/>
        <dbReference type="ChEBI" id="CHEBI:456215"/>
        <dbReference type="EC" id="6.3.4.15"/>
    </reaction>
</comment>
<keyword evidence="3 5" id="KW-0067">ATP-binding</keyword>
<feature type="domain" description="BPL/LPL catalytic" evidence="6">
    <location>
        <begin position="78"/>
        <end position="257"/>
    </location>
</feature>
<feature type="binding site" evidence="5">
    <location>
        <position position="184"/>
    </location>
    <ligand>
        <name>biotin</name>
        <dbReference type="ChEBI" id="CHEBI:57586"/>
    </ligand>
</feature>
<dbReference type="NCBIfam" id="TIGR00121">
    <property type="entry name" value="birA_ligase"/>
    <property type="match status" value="1"/>
</dbReference>
<dbReference type="InterPro" id="IPR036390">
    <property type="entry name" value="WH_DNA-bd_sf"/>
</dbReference>
<protein>
    <recommendedName>
        <fullName evidence="5">Bifunctional ligase/repressor BirA</fullName>
    </recommendedName>
    <alternativeName>
        <fullName evidence="5">Biotin--[acetyl-CoA-carboxylase] ligase</fullName>
        <ecNumber evidence="5">6.3.4.15</ecNumber>
    </alternativeName>
    <alternativeName>
        <fullName evidence="5">Biotin--protein ligase</fullName>
    </alternativeName>
    <alternativeName>
        <fullName evidence="5">Biotin-[acetyl-CoA carboxylase] synthetase</fullName>
    </alternativeName>
</protein>
<dbReference type="GO" id="GO:0005737">
    <property type="term" value="C:cytoplasm"/>
    <property type="evidence" value="ECO:0007669"/>
    <property type="project" value="TreeGrafter"/>
</dbReference>
<keyword evidence="2 5" id="KW-0547">Nucleotide-binding</keyword>
<dbReference type="Pfam" id="PF02237">
    <property type="entry name" value="BPL_C"/>
    <property type="match status" value="1"/>
</dbReference>
<dbReference type="GO" id="GO:0004077">
    <property type="term" value="F:biotin--[biotin carboxyl-carrier protein] ligase activity"/>
    <property type="evidence" value="ECO:0007669"/>
    <property type="project" value="UniProtKB-UniRule"/>
</dbReference>
<dbReference type="InterPro" id="IPR045864">
    <property type="entry name" value="aa-tRNA-synth_II/BPL/LPL"/>
</dbReference>
<dbReference type="Gene3D" id="2.30.30.100">
    <property type="match status" value="1"/>
</dbReference>
<dbReference type="GO" id="GO:0016740">
    <property type="term" value="F:transferase activity"/>
    <property type="evidence" value="ECO:0007669"/>
    <property type="project" value="UniProtKB-ARBA"/>
</dbReference>
<comment type="similarity">
    <text evidence="5">Belongs to the biotin--protein ligase family.</text>
</comment>
<dbReference type="EC" id="6.3.4.15" evidence="5"/>